<protein>
    <recommendedName>
        <fullName evidence="3">PepSY domain-containing protein</fullName>
    </recommendedName>
</protein>
<evidence type="ECO:0000259" key="3">
    <source>
        <dbReference type="Pfam" id="PF03413"/>
    </source>
</evidence>
<evidence type="ECO:0000256" key="1">
    <source>
        <dbReference type="SAM" id="MobiDB-lite"/>
    </source>
</evidence>
<evidence type="ECO:0000313" key="5">
    <source>
        <dbReference type="Proteomes" id="UP000195787"/>
    </source>
</evidence>
<proteinExistence type="predicted"/>
<feature type="compositionally biased region" description="Low complexity" evidence="1">
    <location>
        <begin position="26"/>
        <end position="49"/>
    </location>
</feature>
<name>A0A1R4EZA3_9MICO</name>
<dbReference type="RefSeq" id="WP_159456863.1">
    <property type="nucleotide sequence ID" value="NZ_FUHU01000009.1"/>
</dbReference>
<feature type="chain" id="PRO_5010348865" description="PepSY domain-containing protein" evidence="2">
    <location>
        <begin position="27"/>
        <end position="210"/>
    </location>
</feature>
<sequence length="210" mass="22291">MRNRTTTMALAGMVAAALALSGCASAGDDATEVTEGASGTTESTGTEEATSTDESQGDDTAEGEYDERDVRGQSPETDHEQAVSAAVEAAGGGIVYEIELDHSDDAGEWVYEVSVLDGTTDHDITLSAASGEVLEHERDDEDDSEREVTFDDMTPAEALELAAAEVGADTVLEGWTLSWDDGRLHYDIDTDADDDDDLEVWVDDSSVTRD</sequence>
<dbReference type="AlphaFoldDB" id="A0A1R4EZA3"/>
<feature type="compositionally biased region" description="Basic and acidic residues" evidence="1">
    <location>
        <begin position="68"/>
        <end position="80"/>
    </location>
</feature>
<dbReference type="Gene3D" id="3.10.450.40">
    <property type="match status" value="2"/>
</dbReference>
<dbReference type="Proteomes" id="UP000195787">
    <property type="component" value="Unassembled WGS sequence"/>
</dbReference>
<feature type="compositionally biased region" description="Acidic residues" evidence="1">
    <location>
        <begin position="55"/>
        <end position="67"/>
    </location>
</feature>
<keyword evidence="5" id="KW-1185">Reference proteome</keyword>
<dbReference type="Pfam" id="PF03413">
    <property type="entry name" value="PepSY"/>
    <property type="match status" value="1"/>
</dbReference>
<reference evidence="4 5" key="1">
    <citation type="submission" date="2017-02" db="EMBL/GenBank/DDBJ databases">
        <authorList>
            <person name="Peterson S.W."/>
        </authorList>
    </citation>
    <scope>NUCLEOTIDE SEQUENCE [LARGE SCALE GENOMIC DNA]</scope>
    <source>
        <strain evidence="4 5">LMG 22410</strain>
    </source>
</reference>
<accession>A0A1R4EZA3</accession>
<keyword evidence="2" id="KW-0732">Signal</keyword>
<dbReference type="GeneID" id="303171915"/>
<dbReference type="OrthoDB" id="4732507at2"/>
<organism evidence="4 5">
    <name type="scientific">Agrococcus casei LMG 22410</name>
    <dbReference type="NCBI Taxonomy" id="1255656"/>
    <lineage>
        <taxon>Bacteria</taxon>
        <taxon>Bacillati</taxon>
        <taxon>Actinomycetota</taxon>
        <taxon>Actinomycetes</taxon>
        <taxon>Micrococcales</taxon>
        <taxon>Microbacteriaceae</taxon>
        <taxon>Agrococcus</taxon>
    </lineage>
</organism>
<dbReference type="PROSITE" id="PS51257">
    <property type="entry name" value="PROKAR_LIPOPROTEIN"/>
    <property type="match status" value="1"/>
</dbReference>
<feature type="region of interest" description="Disordered" evidence="1">
    <location>
        <begin position="26"/>
        <end position="80"/>
    </location>
</feature>
<feature type="signal peptide" evidence="2">
    <location>
        <begin position="1"/>
        <end position="26"/>
    </location>
</feature>
<dbReference type="EMBL" id="FUHU01000009">
    <property type="protein sequence ID" value="SJM48883.1"/>
    <property type="molecule type" value="Genomic_DNA"/>
</dbReference>
<evidence type="ECO:0000313" key="4">
    <source>
        <dbReference type="EMBL" id="SJM48883.1"/>
    </source>
</evidence>
<gene>
    <name evidence="4" type="ORF">CZ674_01695</name>
</gene>
<evidence type="ECO:0000256" key="2">
    <source>
        <dbReference type="SAM" id="SignalP"/>
    </source>
</evidence>
<dbReference type="InterPro" id="IPR025711">
    <property type="entry name" value="PepSY"/>
</dbReference>
<feature type="domain" description="PepSY" evidence="3">
    <location>
        <begin position="80"/>
        <end position="137"/>
    </location>
</feature>